<feature type="signal peptide" evidence="2">
    <location>
        <begin position="1"/>
        <end position="22"/>
    </location>
</feature>
<gene>
    <name evidence="4" type="primary">LOC111107287</name>
</gene>
<organism evidence="3 4">
    <name type="scientific">Crassostrea virginica</name>
    <name type="common">Eastern oyster</name>
    <dbReference type="NCBI Taxonomy" id="6565"/>
    <lineage>
        <taxon>Eukaryota</taxon>
        <taxon>Metazoa</taxon>
        <taxon>Spiralia</taxon>
        <taxon>Lophotrochozoa</taxon>
        <taxon>Mollusca</taxon>
        <taxon>Bivalvia</taxon>
        <taxon>Autobranchia</taxon>
        <taxon>Pteriomorphia</taxon>
        <taxon>Ostreida</taxon>
        <taxon>Ostreoidea</taxon>
        <taxon>Ostreidae</taxon>
        <taxon>Crassostrea</taxon>
    </lineage>
</organism>
<dbReference type="GeneID" id="111107287"/>
<evidence type="ECO:0000256" key="2">
    <source>
        <dbReference type="SAM" id="SignalP"/>
    </source>
</evidence>
<keyword evidence="1" id="KW-1133">Transmembrane helix</keyword>
<reference evidence="4" key="1">
    <citation type="submission" date="2025-08" db="UniProtKB">
        <authorList>
            <consortium name="RefSeq"/>
        </authorList>
    </citation>
    <scope>IDENTIFICATION</scope>
    <source>
        <tissue evidence="4">Whole sample</tissue>
    </source>
</reference>
<dbReference type="RefSeq" id="XP_022298128.1">
    <property type="nucleotide sequence ID" value="XM_022442420.1"/>
</dbReference>
<dbReference type="AlphaFoldDB" id="A0A8B8B4W3"/>
<keyword evidence="2" id="KW-0732">Signal</keyword>
<keyword evidence="3" id="KW-1185">Reference proteome</keyword>
<feature type="transmembrane region" description="Helical" evidence="1">
    <location>
        <begin position="160"/>
        <end position="180"/>
    </location>
</feature>
<evidence type="ECO:0000313" key="3">
    <source>
        <dbReference type="Proteomes" id="UP000694844"/>
    </source>
</evidence>
<proteinExistence type="predicted"/>
<accession>A0A8B8B4W3</accession>
<dbReference type="OrthoDB" id="6108429at2759"/>
<feature type="chain" id="PRO_5034365001" evidence="2">
    <location>
        <begin position="23"/>
        <end position="262"/>
    </location>
</feature>
<dbReference type="Proteomes" id="UP000694844">
    <property type="component" value="Chromosome 8"/>
</dbReference>
<name>A0A8B8B4W3_CRAVI</name>
<evidence type="ECO:0000256" key="1">
    <source>
        <dbReference type="SAM" id="Phobius"/>
    </source>
</evidence>
<keyword evidence="1" id="KW-0812">Transmembrane</keyword>
<evidence type="ECO:0000313" key="4">
    <source>
        <dbReference type="RefSeq" id="XP_022298128.1"/>
    </source>
</evidence>
<keyword evidence="1" id="KW-0472">Membrane</keyword>
<protein>
    <submittedName>
        <fullName evidence="4">Uncharacterized protein LOC111107287 isoform X2</fullName>
    </submittedName>
</protein>
<sequence>MRFEKGLPFILNICLFMNFVDANPKIFPFGKTCSLEPHQMNEDSTFYLSYFNISRPGELWCSYIAFSGQGSNSKDKFQICTTLNIFTDPGCNLKLTLRNSLNGTVLKTFSCMEYSKSKFCAKQGRDLYFVAEFQETDEKLRSDFLFHIEATKTYDHLKTLAGITGGAIGLVLLITIAIVIKCCKMRNNSPLVKSKFNIIDFSAETLAMNKNSTDLHQWWSQEAGSTHAQYYIQPADDPTQMICQWIPQVYMWIQVFSSLSTI</sequence>